<dbReference type="EMBL" id="AUZJ01000020">
    <property type="protein sequence ID" value="ERF60966.1"/>
    <property type="molecule type" value="Genomic_DNA"/>
</dbReference>
<keyword evidence="5" id="KW-0482">Metalloprotease</keyword>
<dbReference type="Proteomes" id="UP000016646">
    <property type="component" value="Unassembled WGS sequence"/>
</dbReference>
<keyword evidence="11" id="KW-1185">Reference proteome</keyword>
<reference evidence="10 11" key="1">
    <citation type="submission" date="2013-08" db="EMBL/GenBank/DDBJ databases">
        <authorList>
            <person name="Durkin A.S."/>
            <person name="Haft D.R."/>
            <person name="McCorrison J."/>
            <person name="Torralba M."/>
            <person name="Gillis M."/>
            <person name="Haft D.H."/>
            <person name="Methe B."/>
            <person name="Sutton G."/>
            <person name="Nelson K.E."/>
        </authorList>
    </citation>
    <scope>NUCLEOTIDE SEQUENCE [LARGE SCALE GENOMIC DNA]</scope>
    <source>
        <strain evidence="9 11">ATCC 35536</strain>
        <strain evidence="8 10">VPI DR56BR1116</strain>
    </source>
</reference>
<dbReference type="GO" id="GO:0046872">
    <property type="term" value="F:metal ion binding"/>
    <property type="evidence" value="ECO:0007669"/>
    <property type="project" value="UniProtKB-KW"/>
</dbReference>
<dbReference type="STRING" id="1125725.HMPREF1325_1218"/>
<dbReference type="PROSITE" id="PS50249">
    <property type="entry name" value="MPN"/>
    <property type="match status" value="1"/>
</dbReference>
<evidence type="ECO:0000256" key="3">
    <source>
        <dbReference type="ARBA" id="ARBA00022801"/>
    </source>
</evidence>
<dbReference type="PANTHER" id="PTHR30471">
    <property type="entry name" value="DNA REPAIR PROTEIN RADC"/>
    <property type="match status" value="1"/>
</dbReference>
<protein>
    <submittedName>
        <fullName evidence="8">RadC-like JAB domain protein</fullName>
    </submittedName>
</protein>
<dbReference type="GO" id="GO:0008237">
    <property type="term" value="F:metallopeptidase activity"/>
    <property type="evidence" value="ECO:0007669"/>
    <property type="project" value="UniProtKB-KW"/>
</dbReference>
<dbReference type="OrthoDB" id="9804482at2"/>
<dbReference type="PROSITE" id="PS01302">
    <property type="entry name" value="UPF0758"/>
    <property type="match status" value="1"/>
</dbReference>
<evidence type="ECO:0000259" key="7">
    <source>
        <dbReference type="PROSITE" id="PS50249"/>
    </source>
</evidence>
<sequence>MNYHRNAKPDIREQVLKHGFSYPSDEELVMLILGSGTKKSPVRRLARSVVEALYESDDKNIVPNLLAIKGMGTGKSLAVAAALELGRRRNAHLHSVITQPKDVVPFVKNYSVLPKEHFLCITLNGGHEIIRIRVVSVGTINRTIIHPREIFSEALVENAAAMIVCHNHPSGSCAPSREDIETTKTLIEASKIIGITLLDHIILDRDSYFSFLEHDLLFTPVE</sequence>
<name>U1FN97_TRESO</name>
<dbReference type="CDD" id="cd08071">
    <property type="entry name" value="MPN_DUF2466"/>
    <property type="match status" value="1"/>
</dbReference>
<dbReference type="InterPro" id="IPR046778">
    <property type="entry name" value="UPF0758_N"/>
</dbReference>
<comment type="similarity">
    <text evidence="6">Belongs to the UPF0758 family.</text>
</comment>
<evidence type="ECO:0000256" key="1">
    <source>
        <dbReference type="ARBA" id="ARBA00022670"/>
    </source>
</evidence>
<dbReference type="AlphaFoldDB" id="U1FN97"/>
<dbReference type="RefSeq" id="WP_021330027.1">
    <property type="nucleotide sequence ID" value="NZ_AUZJ01000020.1"/>
</dbReference>
<dbReference type="Pfam" id="PF04002">
    <property type="entry name" value="RadC"/>
    <property type="match status" value="1"/>
</dbReference>
<evidence type="ECO:0000313" key="11">
    <source>
        <dbReference type="Proteomes" id="UP000016646"/>
    </source>
</evidence>
<evidence type="ECO:0000256" key="2">
    <source>
        <dbReference type="ARBA" id="ARBA00022723"/>
    </source>
</evidence>
<dbReference type="Proteomes" id="UP000016412">
    <property type="component" value="Unassembled WGS sequence"/>
</dbReference>
<keyword evidence="3" id="KW-0378">Hydrolase</keyword>
<dbReference type="EMBL" id="AVQI01000030">
    <property type="protein sequence ID" value="ERK03811.1"/>
    <property type="molecule type" value="Genomic_DNA"/>
</dbReference>
<evidence type="ECO:0000256" key="5">
    <source>
        <dbReference type="ARBA" id="ARBA00023049"/>
    </source>
</evidence>
<dbReference type="InterPro" id="IPR025657">
    <property type="entry name" value="RadC_JAB"/>
</dbReference>
<dbReference type="GO" id="GO:0006508">
    <property type="term" value="P:proteolysis"/>
    <property type="evidence" value="ECO:0007669"/>
    <property type="project" value="UniProtKB-KW"/>
</dbReference>
<evidence type="ECO:0000256" key="6">
    <source>
        <dbReference type="RuleBase" id="RU003797"/>
    </source>
</evidence>
<evidence type="ECO:0000313" key="9">
    <source>
        <dbReference type="EMBL" id="ERK03811.1"/>
    </source>
</evidence>
<dbReference type="Gene3D" id="3.40.140.10">
    <property type="entry name" value="Cytidine Deaminase, domain 2"/>
    <property type="match status" value="1"/>
</dbReference>
<dbReference type="NCBIfam" id="TIGR00608">
    <property type="entry name" value="radc"/>
    <property type="match status" value="1"/>
</dbReference>
<dbReference type="Pfam" id="PF20582">
    <property type="entry name" value="UPF0758_N"/>
    <property type="match status" value="1"/>
</dbReference>
<keyword evidence="4" id="KW-0862">Zinc</keyword>
<keyword evidence="1" id="KW-0645">Protease</keyword>
<evidence type="ECO:0000313" key="10">
    <source>
        <dbReference type="Proteomes" id="UP000016412"/>
    </source>
</evidence>
<dbReference type="PATRIC" id="fig|1125725.3.peg.992"/>
<accession>U1FN97</accession>
<evidence type="ECO:0000313" key="8">
    <source>
        <dbReference type="EMBL" id="ERF60966.1"/>
    </source>
</evidence>
<dbReference type="InterPro" id="IPR020891">
    <property type="entry name" value="UPF0758_CS"/>
</dbReference>
<comment type="caution">
    <text evidence="8">The sequence shown here is derived from an EMBL/GenBank/DDBJ whole genome shotgun (WGS) entry which is preliminary data.</text>
</comment>
<organism evidence="8 10">
    <name type="scientific">Treponema socranskii subsp. socranskii VPI DR56BR1116 = ATCC 35536</name>
    <dbReference type="NCBI Taxonomy" id="1125725"/>
    <lineage>
        <taxon>Bacteria</taxon>
        <taxon>Pseudomonadati</taxon>
        <taxon>Spirochaetota</taxon>
        <taxon>Spirochaetia</taxon>
        <taxon>Spirochaetales</taxon>
        <taxon>Treponemataceae</taxon>
        <taxon>Treponema</taxon>
    </lineage>
</organism>
<feature type="domain" description="MPN" evidence="7">
    <location>
        <begin position="96"/>
        <end position="217"/>
    </location>
</feature>
<keyword evidence="2" id="KW-0479">Metal-binding</keyword>
<proteinExistence type="inferred from homology"/>
<dbReference type="SUPFAM" id="SSF102712">
    <property type="entry name" value="JAB1/MPN domain"/>
    <property type="match status" value="1"/>
</dbReference>
<dbReference type="eggNOG" id="COG2003">
    <property type="taxonomic scope" value="Bacteria"/>
</dbReference>
<dbReference type="PANTHER" id="PTHR30471:SF3">
    <property type="entry name" value="UPF0758 PROTEIN YEES-RELATED"/>
    <property type="match status" value="1"/>
</dbReference>
<gene>
    <name evidence="9" type="ORF">HMPREF0860_1910</name>
    <name evidence="8" type="ORF">HMPREF1325_1218</name>
</gene>
<dbReference type="NCBIfam" id="NF000642">
    <property type="entry name" value="PRK00024.1"/>
    <property type="match status" value="1"/>
</dbReference>
<evidence type="ECO:0000256" key="4">
    <source>
        <dbReference type="ARBA" id="ARBA00022833"/>
    </source>
</evidence>
<dbReference type="InterPro" id="IPR037518">
    <property type="entry name" value="MPN"/>
</dbReference>
<dbReference type="InterPro" id="IPR001405">
    <property type="entry name" value="UPF0758"/>
</dbReference>